<dbReference type="SMART" id="SM00493">
    <property type="entry name" value="TOPRIM"/>
    <property type="match status" value="1"/>
</dbReference>
<dbReference type="GO" id="GO:0006269">
    <property type="term" value="P:DNA replication, synthesis of primer"/>
    <property type="evidence" value="ECO:0007669"/>
    <property type="project" value="TreeGrafter"/>
</dbReference>
<reference evidence="3 4" key="1">
    <citation type="submission" date="2018-10" db="EMBL/GenBank/DDBJ databases">
        <title>Isolation from soil.</title>
        <authorList>
            <person name="Hu J."/>
        </authorList>
    </citation>
    <scope>NUCLEOTIDE SEQUENCE [LARGE SCALE GENOMIC DNA]</scope>
    <source>
        <strain evidence="3 4">NEAU-Ht49</strain>
    </source>
</reference>
<dbReference type="GO" id="GO:0005737">
    <property type="term" value="C:cytoplasm"/>
    <property type="evidence" value="ECO:0007669"/>
    <property type="project" value="TreeGrafter"/>
</dbReference>
<evidence type="ECO:0000259" key="2">
    <source>
        <dbReference type="PROSITE" id="PS50880"/>
    </source>
</evidence>
<dbReference type="PROSITE" id="PS50880">
    <property type="entry name" value="TOPRIM"/>
    <property type="match status" value="1"/>
</dbReference>
<gene>
    <name evidence="3" type="ORF">EBO15_14510</name>
</gene>
<dbReference type="InterPro" id="IPR037068">
    <property type="entry name" value="DNA_primase_core_N_sf"/>
</dbReference>
<dbReference type="Gene3D" id="3.40.1360.10">
    <property type="match status" value="1"/>
</dbReference>
<feature type="domain" description="Toprim" evidence="2">
    <location>
        <begin position="440"/>
        <end position="525"/>
    </location>
</feature>
<dbReference type="CDD" id="cd03364">
    <property type="entry name" value="TOPRIM_DnaG_primases"/>
    <property type="match status" value="1"/>
</dbReference>
<dbReference type="InterPro" id="IPR034151">
    <property type="entry name" value="TOPRIM_DnaG_bac"/>
</dbReference>
<dbReference type="PANTHER" id="PTHR30313:SF2">
    <property type="entry name" value="DNA PRIMASE"/>
    <property type="match status" value="1"/>
</dbReference>
<proteinExistence type="predicted"/>
<dbReference type="SUPFAM" id="SSF56731">
    <property type="entry name" value="DNA primase core"/>
    <property type="match status" value="1"/>
</dbReference>
<evidence type="ECO:0000256" key="1">
    <source>
        <dbReference type="SAM" id="MobiDB-lite"/>
    </source>
</evidence>
<accession>A0A3M2M3C3</accession>
<dbReference type="InterPro" id="IPR050219">
    <property type="entry name" value="DnaG_primase"/>
</dbReference>
<dbReference type="Proteomes" id="UP000282674">
    <property type="component" value="Unassembled WGS sequence"/>
</dbReference>
<feature type="region of interest" description="Disordered" evidence="1">
    <location>
        <begin position="1"/>
        <end position="27"/>
    </location>
</feature>
<dbReference type="OrthoDB" id="9803773at2"/>
<dbReference type="InterPro" id="IPR006171">
    <property type="entry name" value="TOPRIM_dom"/>
</dbReference>
<feature type="compositionally biased region" description="Low complexity" evidence="1">
    <location>
        <begin position="285"/>
        <end position="295"/>
    </location>
</feature>
<dbReference type="Pfam" id="PF08275">
    <property type="entry name" value="DNAG_N"/>
    <property type="match status" value="1"/>
</dbReference>
<name>A0A3M2M3C3_9ACTN</name>
<evidence type="ECO:0000313" key="3">
    <source>
        <dbReference type="EMBL" id="RMI43912.1"/>
    </source>
</evidence>
<dbReference type="AlphaFoldDB" id="A0A3M2M3C3"/>
<evidence type="ECO:0000313" key="4">
    <source>
        <dbReference type="Proteomes" id="UP000282674"/>
    </source>
</evidence>
<dbReference type="EMBL" id="RFFG01000022">
    <property type="protein sequence ID" value="RMI43912.1"/>
    <property type="molecule type" value="Genomic_DNA"/>
</dbReference>
<organism evidence="3 4">
    <name type="scientific">Actinomadura harenae</name>
    <dbReference type="NCBI Taxonomy" id="2483351"/>
    <lineage>
        <taxon>Bacteria</taxon>
        <taxon>Bacillati</taxon>
        <taxon>Actinomycetota</taxon>
        <taxon>Actinomycetes</taxon>
        <taxon>Streptosporangiales</taxon>
        <taxon>Thermomonosporaceae</taxon>
        <taxon>Actinomadura</taxon>
    </lineage>
</organism>
<dbReference type="PANTHER" id="PTHR30313">
    <property type="entry name" value="DNA PRIMASE"/>
    <property type="match status" value="1"/>
</dbReference>
<keyword evidence="4" id="KW-1185">Reference proteome</keyword>
<protein>
    <submittedName>
        <fullName evidence="3">Toprim domain-containing protein</fullName>
    </submittedName>
</protein>
<feature type="region of interest" description="Disordered" evidence="1">
    <location>
        <begin position="269"/>
        <end position="297"/>
    </location>
</feature>
<comment type="caution">
    <text evidence="3">The sequence shown here is derived from an EMBL/GenBank/DDBJ whole genome shotgun (WGS) entry which is preliminary data.</text>
</comment>
<dbReference type="Pfam" id="PF13155">
    <property type="entry name" value="Toprim_2"/>
    <property type="match status" value="1"/>
</dbReference>
<feature type="region of interest" description="Disordered" evidence="1">
    <location>
        <begin position="620"/>
        <end position="652"/>
    </location>
</feature>
<dbReference type="Gene3D" id="3.90.980.10">
    <property type="entry name" value="DNA primase, catalytic core, N-terminal domain"/>
    <property type="match status" value="1"/>
</dbReference>
<sequence length="652" mass="70415">MTSADLTPPGPDADTTPSAGVRQADEQRQQQLAALRGIADHQTRQLLDGRLAWTAWLNLADRHGRFGFTNTLLIGAQHAAATEIRTYNDWQAHSRQVRKGEHGIRLISRQDVPYSGFDITQTDGPALDSTPPTQPAPTSDALERLLRVAADLGVYVDRGTWPYLGRPNRRIVLPGELDDELALTVMAHQLSHVLQSGEHPDPDPQTPCRGVRRVRADSIAYLTLTHLGADPGEIRFPLISSWAGTDPRAPALNAASNTATQIVRASQQIRRRLESSPPTPPAPSATPTATARAAPEPQPKDLVKALAQAHDYFRARLPDSWVPKYLTERGIPPAALDTWTIGYAPTQGMLEHLKTLGFTDSTLQDAGLTRDTGNRRRPLFSDRLVLPLRTPDGTVVGFIGRRPDTGRGPKYLNTPTTSLFNKSQTLFGLHEHRDRLSTGARPLLVEGPLDVIAVATAAPDGLAPLAPCGTTLTTEHLAILHRHADLDTVGLVLALDGDAPGQRAMLRTWKTLLQVNGPIDAVILPKDQDPADILRYQGSVNVHEALRSVVPLADLVVDAQIDRFGGTLDHAEHQVAAARAAAGLIAQMPQSEITRQVPRVATATGVPSNIVTTLVADAISPDIPAPPAPEHSPLPGRTSPTSTHRPSRRPSR</sequence>
<feature type="compositionally biased region" description="Low complexity" evidence="1">
    <location>
        <begin position="633"/>
        <end position="644"/>
    </location>
</feature>
<dbReference type="InterPro" id="IPR013264">
    <property type="entry name" value="DNAG_N"/>
</dbReference>
<dbReference type="RefSeq" id="WP_122194910.1">
    <property type="nucleotide sequence ID" value="NZ_JBHSKC010000035.1"/>
</dbReference>
<feature type="compositionally biased region" description="Pro residues" evidence="1">
    <location>
        <begin position="623"/>
        <end position="632"/>
    </location>
</feature>